<keyword evidence="2 5" id="KW-0808">Transferase</keyword>
<dbReference type="PANTHER" id="PTHR43712:SF2">
    <property type="entry name" value="O-METHYLTRANSFERASE CICE"/>
    <property type="match status" value="1"/>
</dbReference>
<dbReference type="InterPro" id="IPR029063">
    <property type="entry name" value="SAM-dependent_MTases_sf"/>
</dbReference>
<gene>
    <name evidence="5" type="ORF">NEOLEDRAFT_1133908</name>
</gene>
<evidence type="ECO:0000256" key="3">
    <source>
        <dbReference type="ARBA" id="ARBA00022691"/>
    </source>
</evidence>
<dbReference type="Gene3D" id="1.10.10.10">
    <property type="entry name" value="Winged helix-like DNA-binding domain superfamily/Winged helix DNA-binding domain"/>
    <property type="match status" value="1"/>
</dbReference>
<dbReference type="SUPFAM" id="SSF53335">
    <property type="entry name" value="S-adenosyl-L-methionine-dependent methyltransferases"/>
    <property type="match status" value="1"/>
</dbReference>
<dbReference type="SUPFAM" id="SSF46785">
    <property type="entry name" value="Winged helix' DNA-binding domain"/>
    <property type="match status" value="1"/>
</dbReference>
<dbReference type="GO" id="GO:0032259">
    <property type="term" value="P:methylation"/>
    <property type="evidence" value="ECO:0007669"/>
    <property type="project" value="UniProtKB-KW"/>
</dbReference>
<dbReference type="InterPro" id="IPR036388">
    <property type="entry name" value="WH-like_DNA-bd_sf"/>
</dbReference>
<dbReference type="EMBL" id="KV425573">
    <property type="protein sequence ID" value="KZT25154.1"/>
    <property type="molecule type" value="Genomic_DNA"/>
</dbReference>
<evidence type="ECO:0000256" key="2">
    <source>
        <dbReference type="ARBA" id="ARBA00022679"/>
    </source>
</evidence>
<proteinExistence type="predicted"/>
<dbReference type="Proteomes" id="UP000076761">
    <property type="component" value="Unassembled WGS sequence"/>
</dbReference>
<protein>
    <submittedName>
        <fullName evidence="5">O-methyltransferase</fullName>
    </submittedName>
</protein>
<reference evidence="5 6" key="1">
    <citation type="journal article" date="2016" name="Mol. Biol. Evol.">
        <title>Comparative Genomics of Early-Diverging Mushroom-Forming Fungi Provides Insights into the Origins of Lignocellulose Decay Capabilities.</title>
        <authorList>
            <person name="Nagy L.G."/>
            <person name="Riley R."/>
            <person name="Tritt A."/>
            <person name="Adam C."/>
            <person name="Daum C."/>
            <person name="Floudas D."/>
            <person name="Sun H."/>
            <person name="Yadav J.S."/>
            <person name="Pangilinan J."/>
            <person name="Larsson K.H."/>
            <person name="Matsuura K."/>
            <person name="Barry K."/>
            <person name="Labutti K."/>
            <person name="Kuo R."/>
            <person name="Ohm R.A."/>
            <person name="Bhattacharya S.S."/>
            <person name="Shirouzu T."/>
            <person name="Yoshinaga Y."/>
            <person name="Martin F.M."/>
            <person name="Grigoriev I.V."/>
            <person name="Hibbett D.S."/>
        </authorList>
    </citation>
    <scope>NUCLEOTIDE SEQUENCE [LARGE SCALE GENOMIC DNA]</scope>
    <source>
        <strain evidence="5 6">HHB14362 ss-1</strain>
    </source>
</reference>
<organism evidence="5 6">
    <name type="scientific">Neolentinus lepideus HHB14362 ss-1</name>
    <dbReference type="NCBI Taxonomy" id="1314782"/>
    <lineage>
        <taxon>Eukaryota</taxon>
        <taxon>Fungi</taxon>
        <taxon>Dikarya</taxon>
        <taxon>Basidiomycota</taxon>
        <taxon>Agaricomycotina</taxon>
        <taxon>Agaricomycetes</taxon>
        <taxon>Gloeophyllales</taxon>
        <taxon>Gloeophyllaceae</taxon>
        <taxon>Neolentinus</taxon>
    </lineage>
</organism>
<dbReference type="PROSITE" id="PS51683">
    <property type="entry name" value="SAM_OMT_II"/>
    <property type="match status" value="1"/>
</dbReference>
<evidence type="ECO:0000313" key="5">
    <source>
        <dbReference type="EMBL" id="KZT25154.1"/>
    </source>
</evidence>
<dbReference type="InParanoid" id="A0A165SH64"/>
<dbReference type="InterPro" id="IPR001077">
    <property type="entry name" value="COMT_C"/>
</dbReference>
<keyword evidence="3" id="KW-0949">S-adenosyl-L-methionine</keyword>
<name>A0A165SH64_9AGAM</name>
<sequence length="474" mass="51683">MTSNGHTSPLRALANLIVTSVDQLEEAYAAQSVPLPSLDDISGEVPDLAFDAEVRQARAVLVSACAQLQATVQLPTTQIMHTASGHYLSACINVALRAHTAEALRPAGDKGLSVEEIAKYSAVNPRKLARCLRMLATNFIFRELEPNVFAHNSVSLLLDTGKKAEYVSKQDPVDWYSDTDGNAAMICWTTGEHYKYAGGIPDTLLDPETAHSYKPGDAAFSRAVGRGYASFFEYISRPEGSLSRSVFNSAMVGTQILEAPDFILHEGLGWDKLPPGSVVVDVGGGVGGQSLKLSRAYPHLNIVVQDLPATIYEARYFWNAHNPEAIQDGRVTLQPHNFFDPNPVRGAAVYFLREISHNWPNKEAIAIHRHVRDAADAQSRIILVNHVIQYGSASPGTSSDSAKFPSAPYPLLPNFGPANARAYIMDMVMLCQMNAVERTTTEFEVLLREAGLKIDDVVGDTRNGDLLHLVCSRL</sequence>
<dbReference type="OrthoDB" id="2410195at2759"/>
<evidence type="ECO:0000259" key="4">
    <source>
        <dbReference type="Pfam" id="PF00891"/>
    </source>
</evidence>
<dbReference type="InterPro" id="IPR016461">
    <property type="entry name" value="COMT-like"/>
</dbReference>
<keyword evidence="6" id="KW-1185">Reference proteome</keyword>
<evidence type="ECO:0000313" key="6">
    <source>
        <dbReference type="Proteomes" id="UP000076761"/>
    </source>
</evidence>
<feature type="domain" description="O-methyltransferase C-terminal" evidence="4">
    <location>
        <begin position="217"/>
        <end position="394"/>
    </location>
</feature>
<dbReference type="GO" id="GO:0008171">
    <property type="term" value="F:O-methyltransferase activity"/>
    <property type="evidence" value="ECO:0007669"/>
    <property type="project" value="InterPro"/>
</dbReference>
<dbReference type="AlphaFoldDB" id="A0A165SH64"/>
<accession>A0A165SH64</accession>
<dbReference type="Gene3D" id="3.40.50.150">
    <property type="entry name" value="Vaccinia Virus protein VP39"/>
    <property type="match status" value="1"/>
</dbReference>
<evidence type="ECO:0000256" key="1">
    <source>
        <dbReference type="ARBA" id="ARBA00022603"/>
    </source>
</evidence>
<dbReference type="PANTHER" id="PTHR43712">
    <property type="entry name" value="PUTATIVE (AFU_ORTHOLOGUE AFUA_4G14580)-RELATED"/>
    <property type="match status" value="1"/>
</dbReference>
<dbReference type="InterPro" id="IPR036390">
    <property type="entry name" value="WH_DNA-bd_sf"/>
</dbReference>
<keyword evidence="1 5" id="KW-0489">Methyltransferase</keyword>
<dbReference type="Pfam" id="PF00891">
    <property type="entry name" value="Methyltransf_2"/>
    <property type="match status" value="1"/>
</dbReference>